<protein>
    <submittedName>
        <fullName evidence="2 3">Uncharacterized protein</fullName>
    </submittedName>
</protein>
<keyword evidence="4" id="KW-1185">Reference proteome</keyword>
<reference evidence="2" key="1">
    <citation type="submission" date="2009-11" db="EMBL/GenBank/DDBJ databases">
        <authorList>
            <consortium name="The Broad Institute Genome Sequencing Platform"/>
            <person name="Ward D."/>
            <person name="Feldgarden M."/>
            <person name="Earl A."/>
            <person name="Young S.K."/>
            <person name="Zeng Q."/>
            <person name="Koehrsen M."/>
            <person name="Alvarado L."/>
            <person name="Berlin A."/>
            <person name="Bochicchio J."/>
            <person name="Borenstein D."/>
            <person name="Chapman S.B."/>
            <person name="Chen Z."/>
            <person name="Engels R."/>
            <person name="Freedman E."/>
            <person name="Gellesch M."/>
            <person name="Goldberg J."/>
            <person name="Griggs A."/>
            <person name="Gujja S."/>
            <person name="Heilman E."/>
            <person name="Heiman D."/>
            <person name="Hepburn T."/>
            <person name="Howarth C."/>
            <person name="Jen D."/>
            <person name="Larson L."/>
            <person name="Lewis B."/>
            <person name="Mehta T."/>
            <person name="Park D."/>
            <person name="Pearson M."/>
            <person name="Roberts A."/>
            <person name="Saif S."/>
            <person name="Shea T."/>
            <person name="Shenoy N."/>
            <person name="Sisk P."/>
            <person name="Stolte C."/>
            <person name="Sykes S."/>
            <person name="Thomson T."/>
            <person name="Walk T."/>
            <person name="White J."/>
            <person name="Yandava C."/>
            <person name="Izard J."/>
            <person name="Baranova O.V."/>
            <person name="Blanton J.M."/>
            <person name="Tanner A.C."/>
            <person name="Dewhirst F.E."/>
            <person name="Haas B."/>
            <person name="Nusbaum C."/>
            <person name="Birren B."/>
        </authorList>
    </citation>
    <scope>NUCLEOTIDE SEQUENCE [LARGE SCALE GENOMIC DNA]</scope>
    <source>
        <strain evidence="2">1-1 BBBD Race 1</strain>
    </source>
</reference>
<dbReference type="AlphaFoldDB" id="A0A180GZ81"/>
<name>A0A180GZ81_PUCT1</name>
<organism evidence="2">
    <name type="scientific">Puccinia triticina (isolate 1-1 / race 1 (BBBD))</name>
    <name type="common">Brown leaf rust fungus</name>
    <dbReference type="NCBI Taxonomy" id="630390"/>
    <lineage>
        <taxon>Eukaryota</taxon>
        <taxon>Fungi</taxon>
        <taxon>Dikarya</taxon>
        <taxon>Basidiomycota</taxon>
        <taxon>Pucciniomycotina</taxon>
        <taxon>Pucciniomycetes</taxon>
        <taxon>Pucciniales</taxon>
        <taxon>Pucciniaceae</taxon>
        <taxon>Puccinia</taxon>
    </lineage>
</organism>
<evidence type="ECO:0000313" key="3">
    <source>
        <dbReference type="EnsemblFungi" id="PTTG_07918-t43_1-p1"/>
    </source>
</evidence>
<feature type="compositionally biased region" description="Polar residues" evidence="1">
    <location>
        <begin position="264"/>
        <end position="279"/>
    </location>
</feature>
<feature type="region of interest" description="Disordered" evidence="1">
    <location>
        <begin position="176"/>
        <end position="224"/>
    </location>
</feature>
<reference evidence="2" key="2">
    <citation type="submission" date="2016-05" db="EMBL/GenBank/DDBJ databases">
        <title>Comparative analysis highlights variable genome content of wheat rusts and divergence of the mating loci.</title>
        <authorList>
            <person name="Cuomo C.A."/>
            <person name="Bakkeren G."/>
            <person name="Szabo L."/>
            <person name="Khalil H."/>
            <person name="Joly D."/>
            <person name="Goldberg J."/>
            <person name="Young S."/>
            <person name="Zeng Q."/>
            <person name="Fellers J."/>
        </authorList>
    </citation>
    <scope>NUCLEOTIDE SEQUENCE [LARGE SCALE GENOMIC DNA]</scope>
    <source>
        <strain evidence="2">1-1 BBBD Race 1</strain>
    </source>
</reference>
<reference evidence="3" key="4">
    <citation type="submission" date="2025-05" db="UniProtKB">
        <authorList>
            <consortium name="EnsemblFungi"/>
        </authorList>
    </citation>
    <scope>IDENTIFICATION</scope>
    <source>
        <strain evidence="3">isolate 1-1 / race 1 (BBBD)</strain>
    </source>
</reference>
<evidence type="ECO:0000313" key="4">
    <source>
        <dbReference type="Proteomes" id="UP000005240"/>
    </source>
</evidence>
<evidence type="ECO:0000313" key="2">
    <source>
        <dbReference type="EMBL" id="OAV97323.1"/>
    </source>
</evidence>
<reference evidence="3 4" key="3">
    <citation type="journal article" date="2017" name="G3 (Bethesda)">
        <title>Comparative analysis highlights variable genome content of wheat rusts and divergence of the mating loci.</title>
        <authorList>
            <person name="Cuomo C.A."/>
            <person name="Bakkeren G."/>
            <person name="Khalil H.B."/>
            <person name="Panwar V."/>
            <person name="Joly D."/>
            <person name="Linning R."/>
            <person name="Sakthikumar S."/>
            <person name="Song X."/>
            <person name="Adiconis X."/>
            <person name="Fan L."/>
            <person name="Goldberg J.M."/>
            <person name="Levin J.Z."/>
            <person name="Young S."/>
            <person name="Zeng Q."/>
            <person name="Anikster Y."/>
            <person name="Bruce M."/>
            <person name="Wang M."/>
            <person name="Yin C."/>
            <person name="McCallum B."/>
            <person name="Szabo L.J."/>
            <person name="Hulbert S."/>
            <person name="Chen X."/>
            <person name="Fellers J.P."/>
        </authorList>
    </citation>
    <scope>NUCLEOTIDE SEQUENCE</scope>
    <source>
        <strain evidence="3">isolate 1-1 / race 1 (BBBD)</strain>
        <strain evidence="4">Isolate 1-1 / race 1 (BBBD)</strain>
    </source>
</reference>
<feature type="region of interest" description="Disordered" evidence="1">
    <location>
        <begin position="264"/>
        <end position="283"/>
    </location>
</feature>
<dbReference type="EMBL" id="ADAS02000014">
    <property type="protein sequence ID" value="OAV97323.1"/>
    <property type="molecule type" value="Genomic_DNA"/>
</dbReference>
<gene>
    <name evidence="2" type="ORF">PTTG_07918</name>
</gene>
<evidence type="ECO:0000256" key="1">
    <source>
        <dbReference type="SAM" id="MobiDB-lite"/>
    </source>
</evidence>
<sequence>MTFCPDWGVMSITPLPAGVAHVLPFPHLPNSTCITYQPSTSLTLVLLHLLTSLQLQSLPGASAPMSSASAAPVHLGPVRPWVPPKSYSDRSAKSARPECGSNPVPLSLCLPTFLLIEVVAAVVVRTWSTFTSRIILPWPSAPLKPSPLPVHTALSLFQEFAKTFWAWSVKHRVQDPLTNNQLPRPPTSGPAGPQISTTDSSPLHQSPSTSHISDPIPSENSKIRNSSPALCHVIALILTTTAIELVPLRAAASVQNITKLPASTPTNSVPPISADSDSGSSPCTNLVPPPPPNCLTNMSFSLHKTQSSLTADLTALQQVIAKNLWDQFPNAPPNEVFVFPTTAAYSTPGGGGTGTLTYIRGSEKNQPSAVVYKY</sequence>
<proteinExistence type="predicted"/>
<dbReference type="EnsemblFungi" id="PTTG_07918-t43_1">
    <property type="protein sequence ID" value="PTTG_07918-t43_1-p1"/>
    <property type="gene ID" value="PTTG_07918"/>
</dbReference>
<dbReference type="VEuPathDB" id="FungiDB:PTTG_07918"/>
<dbReference type="Proteomes" id="UP000005240">
    <property type="component" value="Unassembled WGS sequence"/>
</dbReference>
<accession>A0A180GZ81</accession>
<feature type="compositionally biased region" description="Polar residues" evidence="1">
    <location>
        <begin position="194"/>
        <end position="224"/>
    </location>
</feature>